<evidence type="ECO:0000256" key="6">
    <source>
        <dbReference type="ARBA" id="ARBA00022759"/>
    </source>
</evidence>
<dbReference type="SMART" id="SM00358">
    <property type="entry name" value="DSRM"/>
    <property type="match status" value="1"/>
</dbReference>
<dbReference type="GO" id="GO:0006397">
    <property type="term" value="P:mRNA processing"/>
    <property type="evidence" value="ECO:0007669"/>
    <property type="project" value="UniProtKB-UniRule"/>
</dbReference>
<dbReference type="GO" id="GO:0004525">
    <property type="term" value="F:ribonuclease III activity"/>
    <property type="evidence" value="ECO:0007669"/>
    <property type="project" value="UniProtKB-UniRule"/>
</dbReference>
<dbReference type="EC" id="3.1.26.3" evidence="9"/>
<evidence type="ECO:0000256" key="9">
    <source>
        <dbReference type="HAMAP-Rule" id="MF_00104"/>
    </source>
</evidence>
<evidence type="ECO:0000259" key="11">
    <source>
        <dbReference type="PROSITE" id="PS50137"/>
    </source>
</evidence>
<sequence>MKKCPKSEEEGRGAGLPDLARRLGRRFKDPGLLERALRHSSYCHEFPEVGPSNEPLEFLGDAVLALAVSHLLLEEFPESTEGELSRRRAALVNARQLAALARDLELGSYLLLGRGEERQAGREKPSLLADALEAVLAAVYLDGGFRAAQRLVRRWFTPLLRRQEALPRDFKTALQEYTQARFKLSPHYHLLEAGGPGHAPHFRIELRLGERVLAQGEGPSKKQAAQQAAERGLQILVAEEKGLGGGPGEPGSPALPPDPPPQPPL</sequence>
<dbReference type="EMBL" id="DSXI01000011">
    <property type="protein sequence ID" value="HGS04160.1"/>
    <property type="molecule type" value="Genomic_DNA"/>
</dbReference>
<dbReference type="GO" id="GO:0005737">
    <property type="term" value="C:cytoplasm"/>
    <property type="evidence" value="ECO:0007669"/>
    <property type="project" value="UniProtKB-SubCell"/>
</dbReference>
<comment type="similarity">
    <text evidence="2">Belongs to the ribonuclease III family.</text>
</comment>
<dbReference type="GO" id="GO:0006364">
    <property type="term" value="P:rRNA processing"/>
    <property type="evidence" value="ECO:0007669"/>
    <property type="project" value="UniProtKB-UniRule"/>
</dbReference>
<feature type="active site" evidence="9">
    <location>
        <position position="133"/>
    </location>
</feature>
<accession>A0A7V4G668</accession>
<feature type="binding site" evidence="9">
    <location>
        <position position="130"/>
    </location>
    <ligand>
        <name>Mg(2+)</name>
        <dbReference type="ChEBI" id="CHEBI:18420"/>
    </ligand>
</feature>
<comment type="subcellular location">
    <subcellularLocation>
        <location evidence="9">Cytoplasm</location>
    </subcellularLocation>
</comment>
<evidence type="ECO:0000256" key="3">
    <source>
        <dbReference type="ARBA" id="ARBA00022552"/>
    </source>
</evidence>
<keyword evidence="9" id="KW-0460">Magnesium</keyword>
<comment type="caution">
    <text evidence="13">The sequence shown here is derived from an EMBL/GenBank/DDBJ whole genome shotgun (WGS) entry which is preliminary data.</text>
</comment>
<dbReference type="GO" id="GO:0008033">
    <property type="term" value="P:tRNA processing"/>
    <property type="evidence" value="ECO:0007669"/>
    <property type="project" value="UniProtKB-KW"/>
</dbReference>
<evidence type="ECO:0000313" key="13">
    <source>
        <dbReference type="EMBL" id="HGS04160.1"/>
    </source>
</evidence>
<keyword evidence="9" id="KW-0819">tRNA processing</keyword>
<dbReference type="Gene3D" id="1.10.1520.10">
    <property type="entry name" value="Ribonuclease III domain"/>
    <property type="match status" value="1"/>
</dbReference>
<dbReference type="HAMAP" id="MF_00104">
    <property type="entry name" value="RNase_III"/>
    <property type="match status" value="1"/>
</dbReference>
<dbReference type="PANTHER" id="PTHR11207">
    <property type="entry name" value="RIBONUCLEASE III"/>
    <property type="match status" value="1"/>
</dbReference>
<feature type="domain" description="DRBM" evidence="11">
    <location>
        <begin position="169"/>
        <end position="238"/>
    </location>
</feature>
<name>A0A7V4G668_9BACT</name>
<organism evidence="13">
    <name type="scientific">Desulfobacca acetoxidans</name>
    <dbReference type="NCBI Taxonomy" id="60893"/>
    <lineage>
        <taxon>Bacteria</taxon>
        <taxon>Pseudomonadati</taxon>
        <taxon>Thermodesulfobacteriota</taxon>
        <taxon>Desulfobaccia</taxon>
        <taxon>Desulfobaccales</taxon>
        <taxon>Desulfobaccaceae</taxon>
        <taxon>Desulfobacca</taxon>
    </lineage>
</organism>
<feature type="binding site" evidence="9">
    <location>
        <position position="133"/>
    </location>
    <ligand>
        <name>Mg(2+)</name>
        <dbReference type="ChEBI" id="CHEBI:18420"/>
    </ligand>
</feature>
<keyword evidence="9" id="KW-0699">rRNA-binding</keyword>
<comment type="subunit">
    <text evidence="9">Homodimer.</text>
</comment>
<dbReference type="Gene3D" id="3.30.160.20">
    <property type="match status" value="1"/>
</dbReference>
<dbReference type="GO" id="GO:0019843">
    <property type="term" value="F:rRNA binding"/>
    <property type="evidence" value="ECO:0007669"/>
    <property type="project" value="UniProtKB-KW"/>
</dbReference>
<dbReference type="InterPro" id="IPR014720">
    <property type="entry name" value="dsRBD_dom"/>
</dbReference>
<dbReference type="GO" id="GO:0010468">
    <property type="term" value="P:regulation of gene expression"/>
    <property type="evidence" value="ECO:0007669"/>
    <property type="project" value="TreeGrafter"/>
</dbReference>
<keyword evidence="6 9" id="KW-0255">Endonuclease</keyword>
<dbReference type="PROSITE" id="PS50142">
    <property type="entry name" value="RNASE_3_2"/>
    <property type="match status" value="1"/>
</dbReference>
<dbReference type="PANTHER" id="PTHR11207:SF0">
    <property type="entry name" value="RIBONUCLEASE 3"/>
    <property type="match status" value="1"/>
</dbReference>
<dbReference type="CDD" id="cd10845">
    <property type="entry name" value="DSRM_RNAse_III_family"/>
    <property type="match status" value="1"/>
</dbReference>
<dbReference type="Pfam" id="PF14622">
    <property type="entry name" value="Ribonucleas_3_3"/>
    <property type="match status" value="1"/>
</dbReference>
<dbReference type="PROSITE" id="PS50137">
    <property type="entry name" value="DS_RBD"/>
    <property type="match status" value="1"/>
</dbReference>
<dbReference type="CDD" id="cd00593">
    <property type="entry name" value="RIBOc"/>
    <property type="match status" value="1"/>
</dbReference>
<evidence type="ECO:0000259" key="12">
    <source>
        <dbReference type="PROSITE" id="PS50142"/>
    </source>
</evidence>
<comment type="function">
    <text evidence="9">Digests double-stranded RNA. Involved in the processing of primary rRNA transcript to yield the immediate precursors to the large and small rRNAs (23S and 16S). Processes some mRNAs, and tRNAs when they are encoded in the rRNA operon. Processes pre-crRNA and tracrRNA of type II CRISPR loci if present in the organism.</text>
</comment>
<dbReference type="InterPro" id="IPR000999">
    <property type="entry name" value="RNase_III_dom"/>
</dbReference>
<dbReference type="AlphaFoldDB" id="A0A7V4G668"/>
<feature type="active site" evidence="9">
    <location>
        <position position="61"/>
    </location>
</feature>
<dbReference type="SMART" id="SM00535">
    <property type="entry name" value="RIBOc"/>
    <property type="match status" value="1"/>
</dbReference>
<evidence type="ECO:0000256" key="1">
    <source>
        <dbReference type="ARBA" id="ARBA00000109"/>
    </source>
</evidence>
<evidence type="ECO:0000256" key="8">
    <source>
        <dbReference type="ARBA" id="ARBA00022884"/>
    </source>
</evidence>
<keyword evidence="4 9" id="KW-0507">mRNA processing</keyword>
<comment type="cofactor">
    <cofactor evidence="9">
        <name>Mg(2+)</name>
        <dbReference type="ChEBI" id="CHEBI:18420"/>
    </cofactor>
</comment>
<evidence type="ECO:0000256" key="4">
    <source>
        <dbReference type="ARBA" id="ARBA00022664"/>
    </source>
</evidence>
<gene>
    <name evidence="9 13" type="primary">rnc</name>
    <name evidence="13" type="ORF">ENT08_00180</name>
</gene>
<keyword evidence="9" id="KW-0479">Metal-binding</keyword>
<dbReference type="SUPFAM" id="SSF69065">
    <property type="entry name" value="RNase III domain-like"/>
    <property type="match status" value="1"/>
</dbReference>
<protein>
    <recommendedName>
        <fullName evidence="9">Ribonuclease 3</fullName>
        <ecNumber evidence="9">3.1.26.3</ecNumber>
    </recommendedName>
    <alternativeName>
        <fullName evidence="9">Ribonuclease III</fullName>
        <shortName evidence="9">RNase III</shortName>
    </alternativeName>
</protein>
<evidence type="ECO:0000256" key="2">
    <source>
        <dbReference type="ARBA" id="ARBA00010183"/>
    </source>
</evidence>
<evidence type="ECO:0000256" key="5">
    <source>
        <dbReference type="ARBA" id="ARBA00022722"/>
    </source>
</evidence>
<keyword evidence="3 9" id="KW-0698">rRNA processing</keyword>
<dbReference type="GO" id="GO:0046872">
    <property type="term" value="F:metal ion binding"/>
    <property type="evidence" value="ECO:0007669"/>
    <property type="project" value="UniProtKB-KW"/>
</dbReference>
<keyword evidence="8 9" id="KW-0694">RNA-binding</keyword>
<evidence type="ECO:0000256" key="7">
    <source>
        <dbReference type="ARBA" id="ARBA00022801"/>
    </source>
</evidence>
<feature type="domain" description="RNase III" evidence="12">
    <location>
        <begin position="16"/>
        <end position="144"/>
    </location>
</feature>
<keyword evidence="5 9" id="KW-0540">Nuclease</keyword>
<comment type="catalytic activity">
    <reaction evidence="1 9">
        <text>Endonucleolytic cleavage to 5'-phosphomonoester.</text>
        <dbReference type="EC" id="3.1.26.3"/>
    </reaction>
</comment>
<dbReference type="GO" id="GO:0003725">
    <property type="term" value="F:double-stranded RNA binding"/>
    <property type="evidence" value="ECO:0007669"/>
    <property type="project" value="TreeGrafter"/>
</dbReference>
<evidence type="ECO:0000256" key="10">
    <source>
        <dbReference type="SAM" id="MobiDB-lite"/>
    </source>
</evidence>
<dbReference type="InterPro" id="IPR011907">
    <property type="entry name" value="RNase_III"/>
</dbReference>
<feature type="region of interest" description="Disordered" evidence="10">
    <location>
        <begin position="236"/>
        <end position="265"/>
    </location>
</feature>
<dbReference type="Pfam" id="PF00035">
    <property type="entry name" value="dsrm"/>
    <property type="match status" value="1"/>
</dbReference>
<dbReference type="NCBIfam" id="TIGR02191">
    <property type="entry name" value="RNaseIII"/>
    <property type="match status" value="1"/>
</dbReference>
<feature type="compositionally biased region" description="Pro residues" evidence="10">
    <location>
        <begin position="253"/>
        <end position="265"/>
    </location>
</feature>
<dbReference type="FunFam" id="1.10.1520.10:FF:000001">
    <property type="entry name" value="Ribonuclease 3"/>
    <property type="match status" value="1"/>
</dbReference>
<keyword evidence="7 9" id="KW-0378">Hydrolase</keyword>
<reference evidence="13" key="1">
    <citation type="journal article" date="2020" name="mSystems">
        <title>Genome- and Community-Level Interaction Insights into Carbon Utilization and Element Cycling Functions of Hydrothermarchaeota in Hydrothermal Sediment.</title>
        <authorList>
            <person name="Zhou Z."/>
            <person name="Liu Y."/>
            <person name="Xu W."/>
            <person name="Pan J."/>
            <person name="Luo Z.H."/>
            <person name="Li M."/>
        </authorList>
    </citation>
    <scope>NUCLEOTIDE SEQUENCE [LARGE SCALE GENOMIC DNA]</scope>
    <source>
        <strain evidence="13">SpSt-548</strain>
    </source>
</reference>
<dbReference type="SUPFAM" id="SSF54768">
    <property type="entry name" value="dsRNA-binding domain-like"/>
    <property type="match status" value="1"/>
</dbReference>
<proteinExistence type="inferred from homology"/>
<dbReference type="InterPro" id="IPR036389">
    <property type="entry name" value="RNase_III_sf"/>
</dbReference>
<feature type="binding site" evidence="9">
    <location>
        <position position="57"/>
    </location>
    <ligand>
        <name>Mg(2+)</name>
        <dbReference type="ChEBI" id="CHEBI:18420"/>
    </ligand>
</feature>
<keyword evidence="9" id="KW-0963">Cytoplasm</keyword>